<dbReference type="InterPro" id="IPR006336">
    <property type="entry name" value="GCS2"/>
</dbReference>
<gene>
    <name evidence="6" type="ORF">H0194_04210</name>
</gene>
<dbReference type="NCBIfam" id="TIGR02050">
    <property type="entry name" value="gshA_cyan_rel"/>
    <property type="match status" value="1"/>
</dbReference>
<comment type="function">
    <text evidence="5">ATP-dependent carboxylate-amine ligase which exhibits weak glutamate--cysteine ligase activity.</text>
</comment>
<dbReference type="PANTHER" id="PTHR36510:SF1">
    <property type="entry name" value="GLUTAMATE--CYSTEINE LIGASE 2-RELATED"/>
    <property type="match status" value="1"/>
</dbReference>
<name>A0A7G7CRH8_9CORY</name>
<protein>
    <recommendedName>
        <fullName evidence="5">Putative glutamate--cysteine ligase 2</fullName>
        <ecNumber evidence="5">6.3.2.2</ecNumber>
    </recommendedName>
    <alternativeName>
        <fullName evidence="5">Gamma-glutamylcysteine synthetase 2</fullName>
        <shortName evidence="5">GCS 2</shortName>
        <shortName evidence="5">Gamma-GCS 2</shortName>
    </alternativeName>
</protein>
<dbReference type="GO" id="GO:0004357">
    <property type="term" value="F:glutamate-cysteine ligase activity"/>
    <property type="evidence" value="ECO:0007669"/>
    <property type="project" value="UniProtKB-EC"/>
</dbReference>
<dbReference type="PANTHER" id="PTHR36510">
    <property type="entry name" value="GLUTAMATE--CYSTEINE LIGASE 2-RELATED"/>
    <property type="match status" value="1"/>
</dbReference>
<accession>A0A7G7CRH8</accession>
<dbReference type="RefSeq" id="WP_185176567.1">
    <property type="nucleotide sequence ID" value="NZ_CP059404.1"/>
</dbReference>
<dbReference type="KEGG" id="cik:H0194_04210"/>
<dbReference type="InterPro" id="IPR014746">
    <property type="entry name" value="Gln_synth/guanido_kin_cat_dom"/>
</dbReference>
<evidence type="ECO:0000313" key="7">
    <source>
        <dbReference type="Proteomes" id="UP000515743"/>
    </source>
</evidence>
<comment type="similarity">
    <text evidence="5">Belongs to the glutamate--cysteine ligase type 2 family. YbdK subfamily.</text>
</comment>
<keyword evidence="7" id="KW-1185">Reference proteome</keyword>
<dbReference type="HAMAP" id="MF_01609">
    <property type="entry name" value="Glu_cys_ligase_2"/>
    <property type="match status" value="1"/>
</dbReference>
<comment type="catalytic activity">
    <reaction evidence="4 5">
        <text>L-cysteine + L-glutamate + ATP = gamma-L-glutamyl-L-cysteine + ADP + phosphate + H(+)</text>
        <dbReference type="Rhea" id="RHEA:13285"/>
        <dbReference type="ChEBI" id="CHEBI:15378"/>
        <dbReference type="ChEBI" id="CHEBI:29985"/>
        <dbReference type="ChEBI" id="CHEBI:30616"/>
        <dbReference type="ChEBI" id="CHEBI:35235"/>
        <dbReference type="ChEBI" id="CHEBI:43474"/>
        <dbReference type="ChEBI" id="CHEBI:58173"/>
        <dbReference type="ChEBI" id="CHEBI:456216"/>
        <dbReference type="EC" id="6.3.2.2"/>
    </reaction>
</comment>
<evidence type="ECO:0000313" key="6">
    <source>
        <dbReference type="EMBL" id="QNE90194.1"/>
    </source>
</evidence>
<dbReference type="NCBIfam" id="NF010042">
    <property type="entry name" value="PRK13517.1-2"/>
    <property type="match status" value="1"/>
</dbReference>
<organism evidence="6 7">
    <name type="scientific">Corynebacterium incognita</name>
    <dbReference type="NCBI Taxonomy" id="2754725"/>
    <lineage>
        <taxon>Bacteria</taxon>
        <taxon>Bacillati</taxon>
        <taxon>Actinomycetota</taxon>
        <taxon>Actinomycetes</taxon>
        <taxon>Mycobacteriales</taxon>
        <taxon>Corynebacteriaceae</taxon>
        <taxon>Corynebacterium</taxon>
    </lineage>
</organism>
<dbReference type="InterPro" id="IPR011793">
    <property type="entry name" value="YbdK"/>
</dbReference>
<keyword evidence="2 5" id="KW-0547">Nucleotide-binding</keyword>
<evidence type="ECO:0000256" key="2">
    <source>
        <dbReference type="ARBA" id="ARBA00022741"/>
    </source>
</evidence>
<evidence type="ECO:0000256" key="3">
    <source>
        <dbReference type="ARBA" id="ARBA00022840"/>
    </source>
</evidence>
<evidence type="ECO:0000256" key="4">
    <source>
        <dbReference type="ARBA" id="ARBA00048819"/>
    </source>
</evidence>
<evidence type="ECO:0000256" key="5">
    <source>
        <dbReference type="HAMAP-Rule" id="MF_01609"/>
    </source>
</evidence>
<dbReference type="Pfam" id="PF04107">
    <property type="entry name" value="GCS2"/>
    <property type="match status" value="1"/>
</dbReference>
<dbReference type="SUPFAM" id="SSF55931">
    <property type="entry name" value="Glutamine synthetase/guanido kinase"/>
    <property type="match status" value="1"/>
</dbReference>
<dbReference type="Gene3D" id="3.30.590.20">
    <property type="match status" value="1"/>
</dbReference>
<keyword evidence="1 5" id="KW-0436">Ligase</keyword>
<sequence>MKSVDLDFDRSPEPTLGVEWEVALVDPENWNLVSRAEEVIDEVRTRHPEIHVDKEFLRNTVEMVTDVCTTVPEAISQLEVAHHAIKEVAEEKGMRLWSAGAHPFADFREDLVADKESYREIIERTQIWGKHMLIWGTHVHVGISHEDRVWPIINALMTKFPHLLALSASSPGWDGMDTGYASQRTMLYQQLPTAGMPYQFETWEQWQGFLKDQATSGVINHTGSMHLDIRPAATLGTIEVRVCDSSSNLREISALVALVHCLVVYFDRMVDAGEELPILQQWHVAENKWRAARYGLDALIITTRDTEERWVTDEIRDLVATLADVAGDIGCARELALVEEILDRGASYQRQREWFADNGGDWCDVVARTAAEMDELRPLDAE</sequence>
<dbReference type="InterPro" id="IPR050141">
    <property type="entry name" value="GCL_type2/YbdK_subfam"/>
</dbReference>
<dbReference type="AlphaFoldDB" id="A0A7G7CRH8"/>
<reference evidence="6 7" key="1">
    <citation type="submission" date="2020-07" db="EMBL/GenBank/DDBJ databases">
        <title>Complete genome and description of Corynebacterium incognita strain Marseille-Q3630 sp. nov.</title>
        <authorList>
            <person name="Boxberger M."/>
        </authorList>
    </citation>
    <scope>NUCLEOTIDE SEQUENCE [LARGE SCALE GENOMIC DNA]</scope>
    <source>
        <strain evidence="6 7">Marseille-Q3630</strain>
    </source>
</reference>
<proteinExistence type="inferred from homology"/>
<evidence type="ECO:0000256" key="1">
    <source>
        <dbReference type="ARBA" id="ARBA00022598"/>
    </source>
</evidence>
<dbReference type="GO" id="GO:0005524">
    <property type="term" value="F:ATP binding"/>
    <property type="evidence" value="ECO:0007669"/>
    <property type="project" value="UniProtKB-KW"/>
</dbReference>
<dbReference type="Proteomes" id="UP000515743">
    <property type="component" value="Chromosome"/>
</dbReference>
<dbReference type="NCBIfam" id="NF010044">
    <property type="entry name" value="PRK13517.1-4"/>
    <property type="match status" value="1"/>
</dbReference>
<dbReference type="EMBL" id="CP059404">
    <property type="protein sequence ID" value="QNE90194.1"/>
    <property type="molecule type" value="Genomic_DNA"/>
</dbReference>
<dbReference type="EC" id="6.3.2.2" evidence="5"/>
<keyword evidence="3 5" id="KW-0067">ATP-binding</keyword>
<dbReference type="GO" id="GO:0042398">
    <property type="term" value="P:modified amino acid biosynthetic process"/>
    <property type="evidence" value="ECO:0007669"/>
    <property type="project" value="InterPro"/>
</dbReference>